<dbReference type="SUPFAM" id="SSF49562">
    <property type="entry name" value="C2 domain (Calcium/lipid-binding domain, CaLB)"/>
    <property type="match status" value="1"/>
</dbReference>
<keyword evidence="2 5" id="KW-0812">Transmembrane</keyword>
<dbReference type="Pfam" id="PF22669">
    <property type="entry name" value="Exo_endo_phos2"/>
    <property type="match status" value="1"/>
</dbReference>
<dbReference type="InterPro" id="IPR017978">
    <property type="entry name" value="GPCR_3_C"/>
</dbReference>
<dbReference type="PANTHER" id="PTHR11200:SF275">
    <property type="entry name" value="LD06095P"/>
    <property type="match status" value="1"/>
</dbReference>
<name>A0AAD2GDN6_9STRA</name>
<dbReference type="GO" id="GO:0016020">
    <property type="term" value="C:membrane"/>
    <property type="evidence" value="ECO:0007669"/>
    <property type="project" value="UniProtKB-SubCell"/>
</dbReference>
<dbReference type="Pfam" id="PF00003">
    <property type="entry name" value="7tm_3"/>
    <property type="match status" value="1"/>
</dbReference>
<evidence type="ECO:0000313" key="9">
    <source>
        <dbReference type="EMBL" id="CAJ1969720.1"/>
    </source>
</evidence>
<dbReference type="Gene3D" id="3.60.10.10">
    <property type="entry name" value="Endonuclease/exonuclease/phosphatase"/>
    <property type="match status" value="1"/>
</dbReference>
<feature type="transmembrane region" description="Helical" evidence="5">
    <location>
        <begin position="575"/>
        <end position="597"/>
    </location>
</feature>
<dbReference type="Pfam" id="PF00168">
    <property type="entry name" value="C2"/>
    <property type="match status" value="1"/>
</dbReference>
<dbReference type="GO" id="GO:0004439">
    <property type="term" value="F:phosphatidylinositol-4,5-bisphosphate 5-phosphatase activity"/>
    <property type="evidence" value="ECO:0007669"/>
    <property type="project" value="TreeGrafter"/>
</dbReference>
<proteinExistence type="predicted"/>
<feature type="transmembrane region" description="Helical" evidence="5">
    <location>
        <begin position="735"/>
        <end position="756"/>
    </location>
</feature>
<comment type="caution">
    <text evidence="9">The sequence shown here is derived from an EMBL/GenBank/DDBJ whole genome shotgun (WGS) entry which is preliminary data.</text>
</comment>
<evidence type="ECO:0000259" key="8">
    <source>
        <dbReference type="PROSITE" id="PS50259"/>
    </source>
</evidence>
<dbReference type="GO" id="GO:0046856">
    <property type="term" value="P:phosphatidylinositol dephosphorylation"/>
    <property type="evidence" value="ECO:0007669"/>
    <property type="project" value="InterPro"/>
</dbReference>
<evidence type="ECO:0000256" key="2">
    <source>
        <dbReference type="ARBA" id="ARBA00022692"/>
    </source>
</evidence>
<dbReference type="PROSITE" id="PS50259">
    <property type="entry name" value="G_PROTEIN_RECEP_F3_4"/>
    <property type="match status" value="1"/>
</dbReference>
<feature type="transmembrane region" description="Helical" evidence="5">
    <location>
        <begin position="541"/>
        <end position="563"/>
    </location>
</feature>
<organism evidence="9 10">
    <name type="scientific">Cylindrotheca closterium</name>
    <dbReference type="NCBI Taxonomy" id="2856"/>
    <lineage>
        <taxon>Eukaryota</taxon>
        <taxon>Sar</taxon>
        <taxon>Stramenopiles</taxon>
        <taxon>Ochrophyta</taxon>
        <taxon>Bacillariophyta</taxon>
        <taxon>Bacillariophyceae</taxon>
        <taxon>Bacillariophycidae</taxon>
        <taxon>Bacillariales</taxon>
        <taxon>Bacillariaceae</taxon>
        <taxon>Cylindrotheca</taxon>
    </lineage>
</organism>
<dbReference type="PANTHER" id="PTHR11200">
    <property type="entry name" value="INOSITOL 5-PHOSPHATASE"/>
    <property type="match status" value="1"/>
</dbReference>
<evidence type="ECO:0000256" key="3">
    <source>
        <dbReference type="ARBA" id="ARBA00022989"/>
    </source>
</evidence>
<evidence type="ECO:0000256" key="6">
    <source>
        <dbReference type="SAM" id="SignalP"/>
    </source>
</evidence>
<dbReference type="InterPro" id="IPR000300">
    <property type="entry name" value="IPPc"/>
</dbReference>
<keyword evidence="10" id="KW-1185">Reference proteome</keyword>
<feature type="transmembrane region" description="Helical" evidence="5">
    <location>
        <begin position="505"/>
        <end position="529"/>
    </location>
</feature>
<dbReference type="SMART" id="SM00239">
    <property type="entry name" value="C2"/>
    <property type="match status" value="1"/>
</dbReference>
<evidence type="ECO:0000259" key="7">
    <source>
        <dbReference type="PROSITE" id="PS50004"/>
    </source>
</evidence>
<dbReference type="Gene3D" id="3.30.450.20">
    <property type="entry name" value="PAS domain"/>
    <property type="match status" value="2"/>
</dbReference>
<keyword evidence="3 5" id="KW-1133">Transmembrane helix</keyword>
<dbReference type="Gene3D" id="2.60.40.150">
    <property type="entry name" value="C2 domain"/>
    <property type="match status" value="1"/>
</dbReference>
<dbReference type="GO" id="GO:0004930">
    <property type="term" value="F:G protein-coupled receptor activity"/>
    <property type="evidence" value="ECO:0007669"/>
    <property type="project" value="InterPro"/>
</dbReference>
<sequence length="1340" mass="149679">MRRPTSSSHRCLSSLFPVLLLLSFSFTDANARQFNQVQLRVYEKIDRFLASAVDTLAVFADFYDLGGFENELQAADRAQSRRYMYSLIAALQDTGLKPFYGLEDGTLVGYWHGSQNQVPILTYREPGNSGYEVTDNITTAATADGLLKYYNVCLNATNGQNSTCAITPDRPLYTSCNNECALVPCEGDGAVLCPDYDILELSEGENFGYVPTTMNCINEDGEFSQTPGEILVESPSGVIPDGDCTFMDGTLVSRELEGPFAACGPTEEGGNGTTTTDNKVCSTAFIGANDYINYDPRWRGWYIDCKKALVPQFSDPYIFFNFGAIGITYTHPIFRTVDGSEDGQKVFHGVLAADMELSDVTNFLETTFIDTNYTVAVYEYEEPYYIIATSTNGAAMGSVLVDDPLVRCPAGEEESSTCEEGRMTIENFEGTIPDMILRKAHHALLELEGDEIAKAVQEDDGDAASTSYVATSLTYELPGANLKWRIVVTTPVEENPDDFIEEDDGLYAVLAAVGSVGCIICFLLFLAFYRRKNEKAVQFADLYFTSAFILGAAVINLAVFAYLGKPTDQICLTRLWVFFMLTVFILSPLFIKAYRIYRLLGRPVAKAMNAKINNREAWMRTIPMILIQALILLIVTVIDPPKVKAIVDLDDLNPQKSIRCDTETYLFAILQGTYDILLLVVGCTLAYLTRNIDPRFGDAKALFFAIYNIAFTTLMLALIIVFVDITESGQVSLQFIGVFWATVFSSAAFVIPRLMAAKNERKLSQKRQKRLLNKYESQRKSRGDSSVGGFNADDDALHETEDAIKILVCTANMGNAPPTEESMKAWIPELGSSYEVTPFEESLVVKDHFDLIVIGMQEATWGSKKQRKREQAQAEGADQVSIATGLASQPSIKGDVVLDDDEISLEEAQAKEDNYLAAIEGADTVLLRKMIKEILGGEYTNIASEQRGQMRQLVWARSSIAPYIKNVKISGENTGIGNVLANKGGIIVSMTYQDTRMSFLSAHLAAHEGDNYYKARCENVYAILKGGSKTFDIARKNDIDVALSSHHIFVCGDLNFRTKFDGEHTHEEKFAMAQDLIKAEDWHALYSYDELHHGVKRDDLLVNFKTLPCDFNPTFKVNRVEGYDYKDQRVPSYTDRILFKSAPNLPDLVKQYAYEPCEEFITSDHKPVRGAFSLIPNDVITPRSVEGKFRLTFSQLECSDLPQADVSGTSDPYIKFIWDSVDMAEDSKAINFKFWQRKVSFPRTPYKSKTLNPKWEDKTMTLVTSGTEMNVHAILYLSVYDYDFFSDDDILGSLPLSMQQLVTMKPRESTKQIMVDRPLERCGRFAGRIKFKLEISQLVG</sequence>
<feature type="domain" description="G-protein coupled receptors family 3 profile" evidence="8">
    <location>
        <begin position="506"/>
        <end position="758"/>
    </location>
</feature>
<feature type="signal peptide" evidence="6">
    <location>
        <begin position="1"/>
        <end position="31"/>
    </location>
</feature>
<dbReference type="InterPro" id="IPR046985">
    <property type="entry name" value="IP5"/>
</dbReference>
<gene>
    <name evidence="9" type="ORF">CYCCA115_LOCUS23853</name>
</gene>
<evidence type="ECO:0008006" key="11">
    <source>
        <dbReference type="Google" id="ProtNLM"/>
    </source>
</evidence>
<dbReference type="InterPro" id="IPR036691">
    <property type="entry name" value="Endo/exonu/phosph_ase_sf"/>
</dbReference>
<dbReference type="Proteomes" id="UP001295423">
    <property type="component" value="Unassembled WGS sequence"/>
</dbReference>
<comment type="subcellular location">
    <subcellularLocation>
        <location evidence="1">Membrane</location>
        <topology evidence="1">Multi-pass membrane protein</topology>
    </subcellularLocation>
</comment>
<dbReference type="SMART" id="SM00128">
    <property type="entry name" value="IPPc"/>
    <property type="match status" value="1"/>
</dbReference>
<evidence type="ECO:0000313" key="10">
    <source>
        <dbReference type="Proteomes" id="UP001295423"/>
    </source>
</evidence>
<feature type="transmembrane region" description="Helical" evidence="5">
    <location>
        <begin position="701"/>
        <end position="723"/>
    </location>
</feature>
<protein>
    <recommendedName>
        <fullName evidence="11">G-protein coupled receptors family 3 profile domain-containing protein</fullName>
    </recommendedName>
</protein>
<dbReference type="SUPFAM" id="SSF103190">
    <property type="entry name" value="Sensory domain-like"/>
    <property type="match status" value="1"/>
</dbReference>
<keyword evidence="6" id="KW-0732">Signal</keyword>
<feature type="chain" id="PRO_5042154959" description="G-protein coupled receptors family 3 profile domain-containing protein" evidence="6">
    <location>
        <begin position="32"/>
        <end position="1340"/>
    </location>
</feature>
<feature type="transmembrane region" description="Helical" evidence="5">
    <location>
        <begin position="617"/>
        <end position="638"/>
    </location>
</feature>
<dbReference type="InterPro" id="IPR000008">
    <property type="entry name" value="C2_dom"/>
</dbReference>
<dbReference type="SUPFAM" id="SSF56219">
    <property type="entry name" value="DNase I-like"/>
    <property type="match status" value="1"/>
</dbReference>
<dbReference type="EMBL" id="CAKOGP040002425">
    <property type="protein sequence ID" value="CAJ1969720.1"/>
    <property type="molecule type" value="Genomic_DNA"/>
</dbReference>
<feature type="transmembrane region" description="Helical" evidence="5">
    <location>
        <begin position="665"/>
        <end position="689"/>
    </location>
</feature>
<feature type="domain" description="C2" evidence="7">
    <location>
        <begin position="1166"/>
        <end position="1311"/>
    </location>
</feature>
<evidence type="ECO:0000256" key="1">
    <source>
        <dbReference type="ARBA" id="ARBA00004141"/>
    </source>
</evidence>
<dbReference type="PROSITE" id="PS50004">
    <property type="entry name" value="C2"/>
    <property type="match status" value="1"/>
</dbReference>
<reference evidence="9" key="1">
    <citation type="submission" date="2023-08" db="EMBL/GenBank/DDBJ databases">
        <authorList>
            <person name="Audoor S."/>
            <person name="Bilcke G."/>
        </authorList>
    </citation>
    <scope>NUCLEOTIDE SEQUENCE</scope>
</reference>
<evidence type="ECO:0000256" key="5">
    <source>
        <dbReference type="SAM" id="Phobius"/>
    </source>
</evidence>
<dbReference type="InterPro" id="IPR029151">
    <property type="entry name" value="Sensor-like_sf"/>
</dbReference>
<keyword evidence="4 5" id="KW-0472">Membrane</keyword>
<evidence type="ECO:0000256" key="4">
    <source>
        <dbReference type="ARBA" id="ARBA00023136"/>
    </source>
</evidence>
<dbReference type="InterPro" id="IPR035892">
    <property type="entry name" value="C2_domain_sf"/>
</dbReference>
<accession>A0AAD2GDN6</accession>